<proteinExistence type="predicted"/>
<comment type="caution">
    <text evidence="2">The sequence shown here is derived from an EMBL/GenBank/DDBJ whole genome shotgun (WGS) entry which is preliminary data.</text>
</comment>
<dbReference type="Pfam" id="PF13391">
    <property type="entry name" value="HNH_2"/>
    <property type="match status" value="1"/>
</dbReference>
<gene>
    <name evidence="2" type="ORF">GU920_03915</name>
</gene>
<name>A0ABW9Y491_9RHOB</name>
<evidence type="ECO:0000313" key="3">
    <source>
        <dbReference type="Proteomes" id="UP001517376"/>
    </source>
</evidence>
<keyword evidence="3" id="KW-1185">Reference proteome</keyword>
<evidence type="ECO:0000259" key="1">
    <source>
        <dbReference type="Pfam" id="PF13391"/>
    </source>
</evidence>
<protein>
    <recommendedName>
        <fullName evidence="1">HNH nuclease domain-containing protein</fullName>
    </recommendedName>
</protein>
<dbReference type="EMBL" id="JAAATW010000001">
    <property type="protein sequence ID" value="NBE06665.1"/>
    <property type="molecule type" value="Genomic_DNA"/>
</dbReference>
<accession>A0ABW9Y491</accession>
<organism evidence="2 3">
    <name type="scientific">Paragemmobacter ruber</name>
    <dbReference type="NCBI Taxonomy" id="1985673"/>
    <lineage>
        <taxon>Bacteria</taxon>
        <taxon>Pseudomonadati</taxon>
        <taxon>Pseudomonadota</taxon>
        <taxon>Alphaproteobacteria</taxon>
        <taxon>Rhodobacterales</taxon>
        <taxon>Paracoccaceae</taxon>
        <taxon>Paragemmobacter</taxon>
    </lineage>
</organism>
<feature type="domain" description="HNH nuclease" evidence="1">
    <location>
        <begin position="42"/>
        <end position="93"/>
    </location>
</feature>
<reference evidence="3" key="1">
    <citation type="submission" date="2020-01" db="EMBL/GenBank/DDBJ databases">
        <title>Sphingomonas sp. strain CSW-10.</title>
        <authorList>
            <person name="Chen W.-M."/>
        </authorList>
    </citation>
    <scope>NUCLEOTIDE SEQUENCE [LARGE SCALE GENOMIC DNA]</scope>
    <source>
        <strain evidence="3">CCP-1</strain>
    </source>
</reference>
<dbReference type="InterPro" id="IPR003615">
    <property type="entry name" value="HNH_nuc"/>
</dbReference>
<sequence length="143" mass="15454">MIAEAPMVMERTFAEFRMGMIRQRPDQGRFRAGLLARHGARCCMTGCAVAEALEAAHIIPFAETERDRDSAANGLLLRRDVHRLFDLGLISVEPEAGAIWVAPDLRASDYGALHGRALQAGVARACLAAHYRRRAGAVQGGAG</sequence>
<evidence type="ECO:0000313" key="2">
    <source>
        <dbReference type="EMBL" id="NBE06665.1"/>
    </source>
</evidence>
<dbReference type="Proteomes" id="UP001517376">
    <property type="component" value="Unassembled WGS sequence"/>
</dbReference>